<proteinExistence type="predicted"/>
<evidence type="ECO:0000313" key="2">
    <source>
        <dbReference type="EMBL" id="PWG82698.1"/>
    </source>
</evidence>
<keyword evidence="1" id="KW-0732">Signal</keyword>
<dbReference type="EMBL" id="QEAS01000001">
    <property type="protein sequence ID" value="PWG82698.1"/>
    <property type="molecule type" value="Genomic_DNA"/>
</dbReference>
<dbReference type="InterPro" id="IPR039437">
    <property type="entry name" value="FrzH/put_lumazine-bd"/>
</dbReference>
<accession>A0A2U2PN00</accession>
<protein>
    <submittedName>
        <fullName evidence="2">Uncharacterized protein</fullName>
    </submittedName>
</protein>
<comment type="caution">
    <text evidence="2">The sequence shown here is derived from an EMBL/GenBank/DDBJ whole genome shotgun (WGS) entry which is preliminary data.</text>
</comment>
<organism evidence="2 3">
    <name type="scientific">Pararcticibacter amylolyticus</name>
    <dbReference type="NCBI Taxonomy" id="2173175"/>
    <lineage>
        <taxon>Bacteria</taxon>
        <taxon>Pseudomonadati</taxon>
        <taxon>Bacteroidota</taxon>
        <taxon>Sphingobacteriia</taxon>
        <taxon>Sphingobacteriales</taxon>
        <taxon>Sphingobacteriaceae</taxon>
        <taxon>Pararcticibacter</taxon>
    </lineage>
</organism>
<dbReference type="Gene3D" id="3.10.450.50">
    <property type="match status" value="1"/>
</dbReference>
<dbReference type="AlphaFoldDB" id="A0A2U2PN00"/>
<reference evidence="2 3" key="1">
    <citation type="submission" date="2018-04" db="EMBL/GenBank/DDBJ databases">
        <title>Pedobacter chongqingensis sp. nov., isolated from a rottenly hemp rope.</title>
        <authorList>
            <person name="Cai Y."/>
        </authorList>
    </citation>
    <scope>NUCLEOTIDE SEQUENCE [LARGE SCALE GENOMIC DNA]</scope>
    <source>
        <strain evidence="2 3">FJ4-8</strain>
    </source>
</reference>
<dbReference type="InterPro" id="IPR032710">
    <property type="entry name" value="NTF2-like_dom_sf"/>
</dbReference>
<dbReference type="RefSeq" id="WP_109414116.1">
    <property type="nucleotide sequence ID" value="NZ_QEAS01000001.1"/>
</dbReference>
<dbReference type="SUPFAM" id="SSF54427">
    <property type="entry name" value="NTF2-like"/>
    <property type="match status" value="1"/>
</dbReference>
<gene>
    <name evidence="2" type="ORF">DDR33_02255</name>
</gene>
<feature type="signal peptide" evidence="1">
    <location>
        <begin position="1"/>
        <end position="22"/>
    </location>
</feature>
<evidence type="ECO:0000313" key="3">
    <source>
        <dbReference type="Proteomes" id="UP000245647"/>
    </source>
</evidence>
<keyword evidence="3" id="KW-1185">Reference proteome</keyword>
<dbReference type="Pfam" id="PF12893">
    <property type="entry name" value="Lumazine_bd_2"/>
    <property type="match status" value="1"/>
</dbReference>
<feature type="chain" id="PRO_5015483183" evidence="1">
    <location>
        <begin position="23"/>
        <end position="142"/>
    </location>
</feature>
<dbReference type="Proteomes" id="UP000245647">
    <property type="component" value="Unassembled WGS sequence"/>
</dbReference>
<feature type="non-terminal residue" evidence="2">
    <location>
        <position position="1"/>
    </location>
</feature>
<name>A0A2U2PN00_9SPHI</name>
<sequence length="142" mass="15878">IMKTIKSLTAAFLIVFSFSAFANDGSSVSKNKMYFAVNSYIDAVNTGNSKELSNLLDARAKYTMHSDNEVRSYNKSEFLEVFKSYEGLVQNCRTDFSVLEMAGPQAIVKISMKYSDFTKVNYVTFTSGTDGWKITNISASYN</sequence>
<evidence type="ECO:0000256" key="1">
    <source>
        <dbReference type="SAM" id="SignalP"/>
    </source>
</evidence>